<organism evidence="3 4">
    <name type="scientific">Oleoguttula mirabilis</name>
    <dbReference type="NCBI Taxonomy" id="1507867"/>
    <lineage>
        <taxon>Eukaryota</taxon>
        <taxon>Fungi</taxon>
        <taxon>Dikarya</taxon>
        <taxon>Ascomycota</taxon>
        <taxon>Pezizomycotina</taxon>
        <taxon>Dothideomycetes</taxon>
        <taxon>Dothideomycetidae</taxon>
        <taxon>Mycosphaerellales</taxon>
        <taxon>Teratosphaeriaceae</taxon>
        <taxon>Oleoguttula</taxon>
    </lineage>
</organism>
<reference evidence="3 4" key="1">
    <citation type="submission" date="2021-11" db="EMBL/GenBank/DDBJ databases">
        <title>Black yeast isolated from Biological Soil Crust.</title>
        <authorList>
            <person name="Kurbessoian T."/>
        </authorList>
    </citation>
    <scope>NUCLEOTIDE SEQUENCE [LARGE SCALE GENOMIC DNA]</scope>
    <source>
        <strain evidence="3 4">CCFEE 5522</strain>
    </source>
</reference>
<dbReference type="Gene3D" id="1.25.40.10">
    <property type="entry name" value="Tetratricopeptide repeat domain"/>
    <property type="match status" value="1"/>
</dbReference>
<evidence type="ECO:0000313" key="4">
    <source>
        <dbReference type="Proteomes" id="UP001324427"/>
    </source>
</evidence>
<feature type="repeat" description="PPR" evidence="1">
    <location>
        <begin position="309"/>
        <end position="343"/>
    </location>
</feature>
<dbReference type="AlphaFoldDB" id="A0AAV9JGU0"/>
<sequence length="700" mass="77698">MQSVWSRIAQTRGTCGCPQCLQSVQGVSRRAAASATRRARFTTSSTLWYSGIFAAAATFDAGAKIQRREQWDQAIAEVKQELGQSADKAGRQTEKTQAEVRNVRGVPKSELDVLLEETADLFLEVEPHKRRPHWPTNTGPPLAVNHLPPDSIYATEHRKVKAEVRRWTPKKLETVMLSVDGVQLRILCALQEAGDPNWRDQASAAVPVEYRDKMLLSEAELNAAIDGKRTDLRRLWSIDSALPEWRRSAADMALSSYNQDDEGSFHITARELNQSLQDLFKQHTNQAISTPSLLAKIAYNISLSSAPPNVHTYNTLLLGFGRAGQPTLVYNVIRSLRETHVRPNEVTNCTILDHYTAMHDAKHFVRWIELMRGKHGGLALARKDIKITGAGASRLTRFKWKEDEHERVVQLPYPTPNVFGAIIRGVLRFSGFDTALNICEGMGQEGWGICMGGLTPLLLDCADRADWTSGLAVWRQIQALKGRSVTRQGRRIVAVENVPVWSYAAMLRLCLACDQKEPFRDIWRQTLRTHGHLKTGQLTKMIEAQKACASEQPNLQSGEPELGGMEAGSDIVRRDDSVDVIADDINETAAIQDDWSDRPAEPANNPASASPAGQVLRDLRGVAEDKQRGQDVAFPGGMGVDSAKPTSRRGPSAAAAVMGRDQATQHEEAIMLREQLDGCLPPNQELEEYEMCERPMTMHG</sequence>
<dbReference type="Proteomes" id="UP001324427">
    <property type="component" value="Unassembled WGS sequence"/>
</dbReference>
<gene>
    <name evidence="3" type="ORF">LTR36_004330</name>
</gene>
<feature type="region of interest" description="Disordered" evidence="2">
    <location>
        <begin position="591"/>
        <end position="614"/>
    </location>
</feature>
<dbReference type="InterPro" id="IPR011990">
    <property type="entry name" value="TPR-like_helical_dom_sf"/>
</dbReference>
<dbReference type="PROSITE" id="PS51375">
    <property type="entry name" value="PPR"/>
    <property type="match status" value="1"/>
</dbReference>
<keyword evidence="4" id="KW-1185">Reference proteome</keyword>
<evidence type="ECO:0000256" key="1">
    <source>
        <dbReference type="PROSITE-ProRule" id="PRU00708"/>
    </source>
</evidence>
<accession>A0AAV9JGU0</accession>
<feature type="compositionally biased region" description="Low complexity" evidence="2">
    <location>
        <begin position="601"/>
        <end position="612"/>
    </location>
</feature>
<comment type="caution">
    <text evidence="3">The sequence shown here is derived from an EMBL/GenBank/DDBJ whole genome shotgun (WGS) entry which is preliminary data.</text>
</comment>
<dbReference type="InterPro" id="IPR002885">
    <property type="entry name" value="PPR_rpt"/>
</dbReference>
<feature type="region of interest" description="Disordered" evidence="2">
    <location>
        <begin position="627"/>
        <end position="656"/>
    </location>
</feature>
<protein>
    <submittedName>
        <fullName evidence="3">Uncharacterized protein</fullName>
    </submittedName>
</protein>
<dbReference type="EMBL" id="JAVFHQ010000025">
    <property type="protein sequence ID" value="KAK4544439.1"/>
    <property type="molecule type" value="Genomic_DNA"/>
</dbReference>
<proteinExistence type="predicted"/>
<evidence type="ECO:0000313" key="3">
    <source>
        <dbReference type="EMBL" id="KAK4544439.1"/>
    </source>
</evidence>
<name>A0AAV9JGU0_9PEZI</name>
<evidence type="ECO:0000256" key="2">
    <source>
        <dbReference type="SAM" id="MobiDB-lite"/>
    </source>
</evidence>